<dbReference type="Proteomes" id="UP001652394">
    <property type="component" value="Unassembled WGS sequence"/>
</dbReference>
<keyword evidence="1" id="KW-0051">Antiviral defense</keyword>
<comment type="caution">
    <text evidence="2">The sequence shown here is derived from an EMBL/GenBank/DDBJ whole genome shotgun (WGS) entry which is preliminary data.</text>
</comment>
<keyword evidence="3" id="KW-1185">Reference proteome</keyword>
<organism evidence="2 3">
    <name type="scientific">Faecalicatena acetigenes</name>
    <dbReference type="NCBI Taxonomy" id="2981790"/>
    <lineage>
        <taxon>Bacteria</taxon>
        <taxon>Bacillati</taxon>
        <taxon>Bacillota</taxon>
        <taxon>Clostridia</taxon>
        <taxon>Lachnospirales</taxon>
        <taxon>Lachnospiraceae</taxon>
        <taxon>Faecalicatena</taxon>
    </lineage>
</organism>
<dbReference type="NCBIfam" id="TIGR02593">
    <property type="entry name" value="CRISPR_cas5"/>
    <property type="match status" value="1"/>
</dbReference>
<dbReference type="InterPro" id="IPR013421">
    <property type="entry name" value="CRISPR-assoc_prot_Cas5_HALMA"/>
</dbReference>
<reference evidence="2 3" key="1">
    <citation type="journal article" date="2021" name="ISME Commun">
        <title>Automated analysis of genomic sequences facilitates high-throughput and comprehensive description of bacteria.</title>
        <authorList>
            <person name="Hitch T.C.A."/>
        </authorList>
    </citation>
    <scope>NUCLEOTIDE SEQUENCE [LARGE SCALE GENOMIC DNA]</scope>
    <source>
        <strain evidence="2 3">H2_18</strain>
    </source>
</reference>
<sequence length="257" mass="29852">MEILRFLLSGKSAFFKKPEVNTYYYFTYGNIHKVALLGIFGAILGYGGYTQMKGFEREKKQQELTESYPEFYEKLRTLQLSILPKKENGCISKKVQIFNNSVGYASKEQGGNLVVKEQWLENPEWEICLLINSEEAKKIKEAICGRKCIYYPYLGKNDHPASIDEVIVEDAKRCEFDMGRLDCFSPEEFITIADLDFDEKEDLDLFGSFQYKEALPYGLDSLTNLYQLKNFLYTDEVVNVKNKEVYELSDGKKILFY</sequence>
<evidence type="ECO:0000313" key="3">
    <source>
        <dbReference type="Proteomes" id="UP001652394"/>
    </source>
</evidence>
<accession>A0ABT2T763</accession>
<gene>
    <name evidence="2" type="primary">cas5b</name>
    <name evidence="2" type="ORF">OCV51_00160</name>
</gene>
<proteinExistence type="predicted"/>
<dbReference type="EMBL" id="JAOQJX010000001">
    <property type="protein sequence ID" value="MCU6746086.1"/>
    <property type="molecule type" value="Genomic_DNA"/>
</dbReference>
<dbReference type="InterPro" id="IPR013422">
    <property type="entry name" value="CRISPR-assoc_prot_Cas5_N"/>
</dbReference>
<name>A0ABT2T763_9FIRM</name>
<evidence type="ECO:0000256" key="1">
    <source>
        <dbReference type="ARBA" id="ARBA00023118"/>
    </source>
</evidence>
<evidence type="ECO:0000313" key="2">
    <source>
        <dbReference type="EMBL" id="MCU6746086.1"/>
    </source>
</evidence>
<dbReference type="NCBIfam" id="TIGR02592">
    <property type="entry name" value="cas_Cas5h"/>
    <property type="match status" value="1"/>
</dbReference>
<protein>
    <submittedName>
        <fullName evidence="2">Type I-B CRISPR-associated protein Cas5b</fullName>
    </submittedName>
</protein>
<dbReference type="RefSeq" id="WP_059067424.1">
    <property type="nucleotide sequence ID" value="NZ_JAOQJX010000001.1"/>
</dbReference>